<dbReference type="Proteomes" id="UP001176432">
    <property type="component" value="Unassembled WGS sequence"/>
</dbReference>
<evidence type="ECO:0000313" key="1">
    <source>
        <dbReference type="EMBL" id="MDO7922259.1"/>
    </source>
</evidence>
<reference evidence="1" key="1">
    <citation type="submission" date="2023-07" db="EMBL/GenBank/DDBJ databases">
        <title>Isolates cultured from stool samples of acute diarrhea patients.</title>
        <authorList>
            <person name="Jiang S."/>
        </authorList>
    </citation>
    <scope>NUCLEOTIDE SEQUENCE</scope>
    <source>
        <strain evidence="1">L4424</strain>
    </source>
</reference>
<proteinExistence type="predicted"/>
<name>A0AAW7ZKU3_ENTAS</name>
<organism evidence="1 2">
    <name type="scientific">Enterobacter asburiae</name>
    <dbReference type="NCBI Taxonomy" id="61645"/>
    <lineage>
        <taxon>Bacteria</taxon>
        <taxon>Pseudomonadati</taxon>
        <taxon>Pseudomonadota</taxon>
        <taxon>Gammaproteobacteria</taxon>
        <taxon>Enterobacterales</taxon>
        <taxon>Enterobacteriaceae</taxon>
        <taxon>Enterobacter</taxon>
        <taxon>Enterobacter cloacae complex</taxon>
    </lineage>
</organism>
<comment type="caution">
    <text evidence="1">The sequence shown here is derived from an EMBL/GenBank/DDBJ whole genome shotgun (WGS) entry which is preliminary data.</text>
</comment>
<dbReference type="AlphaFoldDB" id="A0AAW7ZKU3"/>
<sequence length="85" mass="9649">MAASPELPTRYEISSVINKLKVGVVDRTYVAQWAFSIIDADDIRITDQVAWKVIQSLGAVDLPSSDRNYLYGIDDFNDWLRLLES</sequence>
<dbReference type="EMBL" id="JAUPXB010000001">
    <property type="protein sequence ID" value="MDO7922259.1"/>
    <property type="molecule type" value="Genomic_DNA"/>
</dbReference>
<accession>A0AAW7ZKU3</accession>
<evidence type="ECO:0000313" key="2">
    <source>
        <dbReference type="Proteomes" id="UP001176432"/>
    </source>
</evidence>
<dbReference type="RefSeq" id="WP_246916908.1">
    <property type="nucleotide sequence ID" value="NZ_CP083834.1"/>
</dbReference>
<gene>
    <name evidence="1" type="ORF">Q5934_12210</name>
</gene>
<protein>
    <submittedName>
        <fullName evidence="1">Uncharacterized protein</fullName>
    </submittedName>
</protein>